<dbReference type="PANTHER" id="PTHR34960:SF1">
    <property type="entry name" value="EMB|CAB68146.1-RELATED"/>
    <property type="match status" value="1"/>
</dbReference>
<feature type="compositionally biased region" description="Polar residues" evidence="1">
    <location>
        <begin position="125"/>
        <end position="139"/>
    </location>
</feature>
<evidence type="ECO:0000256" key="2">
    <source>
        <dbReference type="SAM" id="Phobius"/>
    </source>
</evidence>
<dbReference type="PANTHER" id="PTHR34960">
    <property type="entry name" value="EMB|CAB68146.1-RELATED"/>
    <property type="match status" value="1"/>
</dbReference>
<reference evidence="4" key="1">
    <citation type="submission" date="2024-03" db="EMBL/GenBank/DDBJ databases">
        <authorList>
            <consortium name="ELIXIR-Norway"/>
            <consortium name="Elixir Norway"/>
        </authorList>
    </citation>
    <scope>NUCLEOTIDE SEQUENCE</scope>
</reference>
<protein>
    <recommendedName>
        <fullName evidence="3">DUF7780 domain-containing protein</fullName>
    </recommendedName>
</protein>
<keyword evidence="2" id="KW-0472">Membrane</keyword>
<feature type="domain" description="DUF7780" evidence="3">
    <location>
        <begin position="307"/>
        <end position="443"/>
    </location>
</feature>
<name>A0ABP1ANQ4_9BRYO</name>
<keyword evidence="2" id="KW-0812">Transmembrane</keyword>
<feature type="region of interest" description="Disordered" evidence="1">
    <location>
        <begin position="125"/>
        <end position="145"/>
    </location>
</feature>
<feature type="transmembrane region" description="Helical" evidence="2">
    <location>
        <begin position="64"/>
        <end position="85"/>
    </location>
</feature>
<dbReference type="InterPro" id="IPR056682">
    <property type="entry name" value="DUF7780"/>
</dbReference>
<accession>A0ABP1ANQ4</accession>
<organism evidence="4 5">
    <name type="scientific">Sphagnum jensenii</name>
    <dbReference type="NCBI Taxonomy" id="128206"/>
    <lineage>
        <taxon>Eukaryota</taxon>
        <taxon>Viridiplantae</taxon>
        <taxon>Streptophyta</taxon>
        <taxon>Embryophyta</taxon>
        <taxon>Bryophyta</taxon>
        <taxon>Sphagnophytina</taxon>
        <taxon>Sphagnopsida</taxon>
        <taxon>Sphagnales</taxon>
        <taxon>Sphagnaceae</taxon>
        <taxon>Sphagnum</taxon>
    </lineage>
</organism>
<gene>
    <name evidence="4" type="ORF">CSSPJE1EN2_LOCUS7199</name>
</gene>
<evidence type="ECO:0000313" key="5">
    <source>
        <dbReference type="Proteomes" id="UP001497522"/>
    </source>
</evidence>
<keyword evidence="2" id="KW-1133">Transmembrane helix</keyword>
<evidence type="ECO:0000259" key="3">
    <source>
        <dbReference type="Pfam" id="PF25002"/>
    </source>
</evidence>
<feature type="domain" description="DUF7780" evidence="3">
    <location>
        <begin position="573"/>
        <end position="631"/>
    </location>
</feature>
<feature type="domain" description="DUF7780" evidence="3">
    <location>
        <begin position="167"/>
        <end position="250"/>
    </location>
</feature>
<proteinExistence type="predicted"/>
<evidence type="ECO:0000256" key="1">
    <source>
        <dbReference type="SAM" id="MobiDB-lite"/>
    </source>
</evidence>
<evidence type="ECO:0000313" key="4">
    <source>
        <dbReference type="EMBL" id="CAK9864204.1"/>
    </source>
</evidence>
<dbReference type="EMBL" id="OZ023715">
    <property type="protein sequence ID" value="CAK9864204.1"/>
    <property type="molecule type" value="Genomic_DNA"/>
</dbReference>
<sequence>MSTEPAYRATRKGLSMPAVCLDSVKIVTAESSKSLSARKTLFHKEQAAAATVQSSSGTTISAAAAAQLTCIGVLVFTAVIFFLVCHAREDSSSWRLVSANEPSHHSRQARRQFVLRMPQRPWSALQTSSGRAASTTAYSNDRDLRPGWKQLRDDGKLQEREEQEQEAALEGMGTLFRRGKRSMTELLVAHLAENTSTHDLRLFLRTLHRSGMTARADVVLLFPWRPLPMAMLDVIHEEEQSFHKLLHYFRPSPARLRSISDHVGAAGSTLLDQSSRAHNHAPGMMSSTLDIDNPVGAAIPASFANISVFNAAAFWKMAASEDQSSRSGTQSIWGSSLRIRYPAAAEEDDLQVLREDGQDVYSATYGSIVGFDMQELDPADAMRAFINEPPAELRRWVCYQILLGILRQKYRHVMLSEVSGLLVLKDILAPLKKKDTGLYLFSQERRWSDAAAVAAVDHIADQTISESIDTTAALKVAMEELHEGEQGQEFVGADHWELQLDQEHAAAAGKVISNQKRISAIMDLELDDAAARRRLEQQQQQQQQQHAGHLSGQLGLIQHVYGKEVWDSLEREEKRRTVLSSGVITGGMRSVRTLASAMATEIVRVAMLRKSRHPFKDDAILSFLIHKSSVLGRKVSSHLHIQQHLQPHTAGSLRDSSSAVNLLSGSVLNPTATTKDFFFTPNGFRFAVIQGYQDQAVSEEGRNKILASLHKDICLDSVTADSRALLYTDCAAAAAAHDHTGVHSLRL</sequence>
<dbReference type="Pfam" id="PF25002">
    <property type="entry name" value="DUF7780"/>
    <property type="match status" value="3"/>
</dbReference>
<keyword evidence="5" id="KW-1185">Reference proteome</keyword>
<dbReference type="Proteomes" id="UP001497522">
    <property type="component" value="Chromosome 14"/>
</dbReference>